<protein>
    <submittedName>
        <fullName evidence="1">Uncharacterized protein</fullName>
    </submittedName>
</protein>
<dbReference type="EMBL" id="PP856726">
    <property type="protein sequence ID" value="XCH41103.1"/>
    <property type="molecule type" value="Genomic_DNA"/>
</dbReference>
<proteinExistence type="predicted"/>
<sequence length="57" mass="6539">MKSEESEQPDIQIMWGNGLASAIGVCTNLKTNKPRKGLFYLYNVLSLYHHIFMAHNK</sequence>
<reference evidence="1" key="1">
    <citation type="submission" date="2024-05" db="EMBL/GenBank/DDBJ databases">
        <authorList>
            <person name="Mugo M.M."/>
            <person name="Musyoki A.M."/>
            <person name="Makumi A.M."/>
            <person name="Mutai I."/>
            <person name="Drechsel O."/>
            <person name="Kering K.K."/>
            <person name="Muturi P."/>
            <person name="Mbae C.K."/>
            <person name="Kariuki S.M."/>
        </authorList>
    </citation>
    <scope>NUCLEOTIDE SEQUENCE</scope>
</reference>
<accession>A0AAU8GGU2</accession>
<organism evidence="1">
    <name type="scientific">Salmonella phage vB_STmST313_KE27</name>
    <dbReference type="NCBI Taxonomy" id="3161178"/>
    <lineage>
        <taxon>Viruses</taxon>
        <taxon>Duplodnaviria</taxon>
        <taxon>Heunggongvirae</taxon>
        <taxon>Uroviricota</taxon>
        <taxon>Caudoviricetes</taxon>
        <taxon>Pantevenvirales</taxon>
        <taxon>Ackermannviridae</taxon>
        <taxon>Cvivirinae</taxon>
        <taxon>Kuttervirus</taxon>
    </lineage>
</organism>
<name>A0AAU8GGU2_9CAUD</name>
<gene>
    <name evidence="1" type="ORF">MCIKDHBT_CDS0162</name>
</gene>
<evidence type="ECO:0000313" key="1">
    <source>
        <dbReference type="EMBL" id="XCH41103.1"/>
    </source>
</evidence>